<dbReference type="OrthoDB" id="9769319at2"/>
<dbReference type="GO" id="GO:0015846">
    <property type="term" value="P:polyamine transport"/>
    <property type="evidence" value="ECO:0007669"/>
    <property type="project" value="InterPro"/>
</dbReference>
<feature type="binding site" evidence="5">
    <location>
        <begin position="185"/>
        <end position="188"/>
    </location>
    <ligand>
        <name>spermidine</name>
        <dbReference type="ChEBI" id="CHEBI:57834"/>
    </ligand>
</feature>
<feature type="binding site" evidence="5">
    <location>
        <position position="55"/>
    </location>
    <ligand>
        <name>spermidine</name>
        <dbReference type="ChEBI" id="CHEBI:57834"/>
    </ligand>
</feature>
<name>A0A2L0FCA1_SORCE</name>
<dbReference type="RefSeq" id="WP_104986903.1">
    <property type="nucleotide sequence ID" value="NZ_CP012673.1"/>
</dbReference>
<dbReference type="GO" id="GO:0019808">
    <property type="term" value="F:polyamine binding"/>
    <property type="evidence" value="ECO:0007669"/>
    <property type="project" value="InterPro"/>
</dbReference>
<proteinExistence type="predicted"/>
<evidence type="ECO:0000256" key="1">
    <source>
        <dbReference type="ARBA" id="ARBA00004418"/>
    </source>
</evidence>
<dbReference type="InterPro" id="IPR006059">
    <property type="entry name" value="SBP"/>
</dbReference>
<sequence>MKRNSALLLLLYVTAVLLLGCGKKADPAPSAAASGGAAAPEPKAGGELNLLAWSEYVPQEVLDGFTKETGIKVNYEAFASNEEMMSKLLAGGTRYDLIQPSEYTVEALVKQKKLKELDHSRIPNLKNIAPVFRGQPHDPELKYSVPWMASTVGIVVNTEKVKEPIKGYKDVFQPKYKGRIVALNDARELVSWVLVTMGHKADDVTPETLAKIKPTLAEWIKLVKVFDSDSPKTALLNGDVDLGVIWSGEAAILHDTDKKKFQFILPAEGTHKAIDSLAIPDNAQNKIGAEMFMNYILRPEVSKLISDKFPYTNPNMEARKLLTPEQLANPASYPPLTEMETFHDIGKAAADIDKLVTDLKAASE</sequence>
<evidence type="ECO:0000256" key="2">
    <source>
        <dbReference type="ARBA" id="ARBA00022448"/>
    </source>
</evidence>
<feature type="binding site" evidence="5">
    <location>
        <position position="103"/>
    </location>
    <ligand>
        <name>spermidine</name>
        <dbReference type="ChEBI" id="CHEBI:57834"/>
    </ligand>
</feature>
<dbReference type="AlphaFoldDB" id="A0A2L0FCA1"/>
<accession>A0A2L0FCA1</accession>
<reference evidence="6 7" key="1">
    <citation type="submission" date="2015-09" db="EMBL/GenBank/DDBJ databases">
        <title>Sorangium comparison.</title>
        <authorList>
            <person name="Zaburannyi N."/>
            <person name="Bunk B."/>
            <person name="Overmann J."/>
            <person name="Mueller R."/>
        </authorList>
    </citation>
    <scope>NUCLEOTIDE SEQUENCE [LARGE SCALE GENOMIC DNA]</scope>
    <source>
        <strain evidence="6 7">So ce26</strain>
    </source>
</reference>
<evidence type="ECO:0000256" key="3">
    <source>
        <dbReference type="ARBA" id="ARBA00022729"/>
    </source>
</evidence>
<keyword evidence="2" id="KW-0813">Transport</keyword>
<keyword evidence="4" id="KW-0574">Periplasm</keyword>
<comment type="subcellular location">
    <subcellularLocation>
        <location evidence="1">Periplasm</location>
    </subcellularLocation>
</comment>
<organism evidence="6 7">
    <name type="scientific">Sorangium cellulosum</name>
    <name type="common">Polyangium cellulosum</name>
    <dbReference type="NCBI Taxonomy" id="56"/>
    <lineage>
        <taxon>Bacteria</taxon>
        <taxon>Pseudomonadati</taxon>
        <taxon>Myxococcota</taxon>
        <taxon>Polyangia</taxon>
        <taxon>Polyangiales</taxon>
        <taxon>Polyangiaceae</taxon>
        <taxon>Sorangium</taxon>
    </lineage>
</organism>
<dbReference type="CDD" id="cd13590">
    <property type="entry name" value="PBP2_PotD_PotF_like"/>
    <property type="match status" value="1"/>
</dbReference>
<evidence type="ECO:0000256" key="4">
    <source>
        <dbReference type="ARBA" id="ARBA00022764"/>
    </source>
</evidence>
<dbReference type="Gene3D" id="3.40.190.10">
    <property type="entry name" value="Periplasmic binding protein-like II"/>
    <property type="match status" value="2"/>
</dbReference>
<dbReference type="GO" id="GO:0042597">
    <property type="term" value="C:periplasmic space"/>
    <property type="evidence" value="ECO:0007669"/>
    <property type="project" value="UniProtKB-SubCell"/>
</dbReference>
<dbReference type="PANTHER" id="PTHR30222">
    <property type="entry name" value="SPERMIDINE/PUTRESCINE-BINDING PERIPLASMIC PROTEIN"/>
    <property type="match status" value="1"/>
</dbReference>
<evidence type="ECO:0000256" key="5">
    <source>
        <dbReference type="PIRSR" id="PIRSR019574-1"/>
    </source>
</evidence>
<evidence type="ECO:0000313" key="7">
    <source>
        <dbReference type="Proteomes" id="UP000238348"/>
    </source>
</evidence>
<dbReference type="PRINTS" id="PR00909">
    <property type="entry name" value="SPERMDNBNDNG"/>
</dbReference>
<dbReference type="Pfam" id="PF13416">
    <property type="entry name" value="SBP_bac_8"/>
    <property type="match status" value="1"/>
</dbReference>
<dbReference type="SUPFAM" id="SSF53850">
    <property type="entry name" value="Periplasmic binding protein-like II"/>
    <property type="match status" value="1"/>
</dbReference>
<evidence type="ECO:0000313" key="6">
    <source>
        <dbReference type="EMBL" id="AUX49147.1"/>
    </source>
</evidence>
<protein>
    <submittedName>
        <fullName evidence="6">ABC transporter substrate-binding protein</fullName>
    </submittedName>
</protein>
<dbReference type="EMBL" id="CP012673">
    <property type="protein sequence ID" value="AUX49147.1"/>
    <property type="molecule type" value="Genomic_DNA"/>
</dbReference>
<dbReference type="PANTHER" id="PTHR30222:SF17">
    <property type="entry name" value="SPERMIDINE_PUTRESCINE-BINDING PERIPLASMIC PROTEIN"/>
    <property type="match status" value="1"/>
</dbReference>
<dbReference type="InterPro" id="IPR001188">
    <property type="entry name" value="Sperm_putr-bd"/>
</dbReference>
<gene>
    <name evidence="6" type="ORF">SOCE26_106920</name>
</gene>
<keyword evidence="3" id="KW-0732">Signal</keyword>
<dbReference type="Proteomes" id="UP000238348">
    <property type="component" value="Chromosome"/>
</dbReference>
<dbReference type="PIRSF" id="PIRSF019574">
    <property type="entry name" value="Periplasmic_polyamine_BP"/>
    <property type="match status" value="1"/>
</dbReference>
<dbReference type="PROSITE" id="PS51257">
    <property type="entry name" value="PROKAR_LIPOPROTEIN"/>
    <property type="match status" value="1"/>
</dbReference>